<accession>A0A091BF95</accession>
<evidence type="ECO:0000313" key="2">
    <source>
        <dbReference type="EMBL" id="KFN43040.1"/>
    </source>
</evidence>
<keyword evidence="1" id="KW-0732">Signal</keyword>
<proteinExistence type="predicted"/>
<evidence type="ECO:0000313" key="3">
    <source>
        <dbReference type="Proteomes" id="UP000029385"/>
    </source>
</evidence>
<evidence type="ECO:0008006" key="4">
    <source>
        <dbReference type="Google" id="ProtNLM"/>
    </source>
</evidence>
<dbReference type="Proteomes" id="UP000029385">
    <property type="component" value="Unassembled WGS sequence"/>
</dbReference>
<protein>
    <recommendedName>
        <fullName evidence="4">Lipoprotein</fullName>
    </recommendedName>
</protein>
<organism evidence="2 3">
    <name type="scientific">Arenimonas oryziterrae DSM 21050 = YC6267</name>
    <dbReference type="NCBI Taxonomy" id="1121015"/>
    <lineage>
        <taxon>Bacteria</taxon>
        <taxon>Pseudomonadati</taxon>
        <taxon>Pseudomonadota</taxon>
        <taxon>Gammaproteobacteria</taxon>
        <taxon>Lysobacterales</taxon>
        <taxon>Lysobacteraceae</taxon>
        <taxon>Arenimonas</taxon>
    </lineage>
</organism>
<reference evidence="2 3" key="1">
    <citation type="submission" date="2013-09" db="EMBL/GenBank/DDBJ databases">
        <title>Genome sequencing of Arenimonas oryziterrae.</title>
        <authorList>
            <person name="Chen F."/>
            <person name="Wang G."/>
        </authorList>
    </citation>
    <scope>NUCLEOTIDE SEQUENCE [LARGE SCALE GENOMIC DNA]</scope>
    <source>
        <strain evidence="2 3">YC6267</strain>
    </source>
</reference>
<dbReference type="PATRIC" id="fig|1121015.4.peg.1637"/>
<dbReference type="STRING" id="1121015.GCA_000420545_02389"/>
<dbReference type="RefSeq" id="WP_026802638.1">
    <property type="nucleotide sequence ID" value="NZ_ATVD01000005.1"/>
</dbReference>
<comment type="caution">
    <text evidence="2">The sequence shown here is derived from an EMBL/GenBank/DDBJ whole genome shotgun (WGS) entry which is preliminary data.</text>
</comment>
<keyword evidence="3" id="KW-1185">Reference proteome</keyword>
<feature type="signal peptide" evidence="1">
    <location>
        <begin position="1"/>
        <end position="20"/>
    </location>
</feature>
<dbReference type="EMBL" id="AVCI01000006">
    <property type="protein sequence ID" value="KFN43040.1"/>
    <property type="molecule type" value="Genomic_DNA"/>
</dbReference>
<evidence type="ECO:0000256" key="1">
    <source>
        <dbReference type="SAM" id="SignalP"/>
    </source>
</evidence>
<feature type="chain" id="PRO_5001871142" description="Lipoprotein" evidence="1">
    <location>
        <begin position="21"/>
        <end position="204"/>
    </location>
</feature>
<dbReference type="AlphaFoldDB" id="A0A091BF95"/>
<sequence>MNPPLWLCGVLALASQCALAQDCVVVDCGKGDRCDVAPTHLTATLPAGLVIRSIRGDTQLFLRDGASDTTCRRVTRLSAPVSLDHSRVYGAIALTGTLRVRGLVRFEPNDGGVLEFRPAKRTFLRTGKFFNANFQRIKLDEAMPPVHLVPPKRLGNADCWQASATAELSGFHVLVGDSSSAGSYAQRARLTNLGDFTRCQWGGD</sequence>
<gene>
    <name evidence="2" type="ORF">N789_10790</name>
</gene>
<name>A0A091BF95_9GAMM</name>